<sequence length="289" mass="31634">MGDVGNSSPPLSSGLISLQIDSSDGQLSSKPPKEITEDAKRFQAQDFLCWGVRADVIAVYQGTHKGKPATLVVFEVRFEFPDTAGSSSRLREAKIVATFKPAPASAQRYPVIRAVCPKLLEGPVRLETHVRETGKTVSLHVGVEPIPVSAEAGLSKTKAVTFDRDQKMSIRGTRWSSKEVEDDDIDNVARWVLAENSALGKGIPLEFRSAVVVENHDAPIHGTVKISAQTKMGMSLFGWPWADTRPIVITRSVQYGQPLGVDADFSKLTALQWEELCQFEGDIATCRWT</sequence>
<gene>
    <name evidence="1" type="ORF">F5144DRAFT_585022</name>
</gene>
<protein>
    <submittedName>
        <fullName evidence="1">Uncharacterized protein</fullName>
    </submittedName>
</protein>
<comment type="caution">
    <text evidence="1">The sequence shown here is derived from an EMBL/GenBank/DDBJ whole genome shotgun (WGS) entry which is preliminary data.</text>
</comment>
<accession>A0ACB7NW14</accession>
<evidence type="ECO:0000313" key="1">
    <source>
        <dbReference type="EMBL" id="KAH6616944.1"/>
    </source>
</evidence>
<dbReference type="EMBL" id="JAGIZQ010000007">
    <property type="protein sequence ID" value="KAH6616944.1"/>
    <property type="molecule type" value="Genomic_DNA"/>
</dbReference>
<organism evidence="1 2">
    <name type="scientific">Chaetomium tenue</name>
    <dbReference type="NCBI Taxonomy" id="1854479"/>
    <lineage>
        <taxon>Eukaryota</taxon>
        <taxon>Fungi</taxon>
        <taxon>Dikarya</taxon>
        <taxon>Ascomycota</taxon>
        <taxon>Pezizomycotina</taxon>
        <taxon>Sordariomycetes</taxon>
        <taxon>Sordariomycetidae</taxon>
        <taxon>Sordariales</taxon>
        <taxon>Chaetomiaceae</taxon>
        <taxon>Chaetomium</taxon>
    </lineage>
</organism>
<proteinExistence type="predicted"/>
<reference evidence="1 2" key="1">
    <citation type="journal article" date="2021" name="Nat. Commun.">
        <title>Genetic determinants of endophytism in the Arabidopsis root mycobiome.</title>
        <authorList>
            <person name="Mesny F."/>
            <person name="Miyauchi S."/>
            <person name="Thiergart T."/>
            <person name="Pickel B."/>
            <person name="Atanasova L."/>
            <person name="Karlsson M."/>
            <person name="Huettel B."/>
            <person name="Barry K.W."/>
            <person name="Haridas S."/>
            <person name="Chen C."/>
            <person name="Bauer D."/>
            <person name="Andreopoulos W."/>
            <person name="Pangilinan J."/>
            <person name="LaButti K."/>
            <person name="Riley R."/>
            <person name="Lipzen A."/>
            <person name="Clum A."/>
            <person name="Drula E."/>
            <person name="Henrissat B."/>
            <person name="Kohler A."/>
            <person name="Grigoriev I.V."/>
            <person name="Martin F.M."/>
            <person name="Hacquard S."/>
        </authorList>
    </citation>
    <scope>NUCLEOTIDE SEQUENCE [LARGE SCALE GENOMIC DNA]</scope>
    <source>
        <strain evidence="1 2">MPI-SDFR-AT-0079</strain>
    </source>
</reference>
<evidence type="ECO:0000313" key="2">
    <source>
        <dbReference type="Proteomes" id="UP000724584"/>
    </source>
</evidence>
<keyword evidence="2" id="KW-1185">Reference proteome</keyword>
<dbReference type="Proteomes" id="UP000724584">
    <property type="component" value="Unassembled WGS sequence"/>
</dbReference>
<name>A0ACB7NW14_9PEZI</name>